<reference evidence="1 2" key="1">
    <citation type="journal article" date="2018" name="Front. Plant Sci.">
        <title>Red Clover (Trifolium pratense) and Zigzag Clover (T. medium) - A Picture of Genomic Similarities and Differences.</title>
        <authorList>
            <person name="Dluhosova J."/>
            <person name="Istvanek J."/>
            <person name="Nedelnik J."/>
            <person name="Repkova J."/>
        </authorList>
    </citation>
    <scope>NUCLEOTIDE SEQUENCE [LARGE SCALE GENOMIC DNA]</scope>
    <source>
        <strain evidence="2">cv. 10/8</strain>
        <tissue evidence="1">Leaf</tissue>
    </source>
</reference>
<dbReference type="AlphaFoldDB" id="A0A392QJ23"/>
<dbReference type="EMBL" id="LXQA010138508">
    <property type="protein sequence ID" value="MCI23907.1"/>
    <property type="molecule type" value="Genomic_DNA"/>
</dbReference>
<keyword evidence="2" id="KW-1185">Reference proteome</keyword>
<feature type="non-terminal residue" evidence="1">
    <location>
        <position position="150"/>
    </location>
</feature>
<evidence type="ECO:0000313" key="2">
    <source>
        <dbReference type="Proteomes" id="UP000265520"/>
    </source>
</evidence>
<protein>
    <submittedName>
        <fullName evidence="1">Uncharacterized protein</fullName>
    </submittedName>
</protein>
<proteinExistence type="predicted"/>
<dbReference type="Proteomes" id="UP000265520">
    <property type="component" value="Unassembled WGS sequence"/>
</dbReference>
<sequence>MDEQQGFVAETIVDQDPLKLVPNLTICSDLDPVSEVVGKQQVVIAEEFNEFLTLQENPVTTQPNEEGIESSSIMKPNVATEIIGEIVFSISEVDKKDAAARFAFDLLSLSYSEFAKLFCTTTVSEDLLAPEKTVACTVIVAAPLPKHLFI</sequence>
<accession>A0A392QJ23</accession>
<organism evidence="1 2">
    <name type="scientific">Trifolium medium</name>
    <dbReference type="NCBI Taxonomy" id="97028"/>
    <lineage>
        <taxon>Eukaryota</taxon>
        <taxon>Viridiplantae</taxon>
        <taxon>Streptophyta</taxon>
        <taxon>Embryophyta</taxon>
        <taxon>Tracheophyta</taxon>
        <taxon>Spermatophyta</taxon>
        <taxon>Magnoliopsida</taxon>
        <taxon>eudicotyledons</taxon>
        <taxon>Gunneridae</taxon>
        <taxon>Pentapetalae</taxon>
        <taxon>rosids</taxon>
        <taxon>fabids</taxon>
        <taxon>Fabales</taxon>
        <taxon>Fabaceae</taxon>
        <taxon>Papilionoideae</taxon>
        <taxon>50 kb inversion clade</taxon>
        <taxon>NPAAA clade</taxon>
        <taxon>Hologalegina</taxon>
        <taxon>IRL clade</taxon>
        <taxon>Trifolieae</taxon>
        <taxon>Trifolium</taxon>
    </lineage>
</organism>
<comment type="caution">
    <text evidence="1">The sequence shown here is derived from an EMBL/GenBank/DDBJ whole genome shotgun (WGS) entry which is preliminary data.</text>
</comment>
<evidence type="ECO:0000313" key="1">
    <source>
        <dbReference type="EMBL" id="MCI23907.1"/>
    </source>
</evidence>
<name>A0A392QJ23_9FABA</name>